<dbReference type="AlphaFoldDB" id="A0A1H4E4M0"/>
<name>A0A1H4E4M0_9SPHI</name>
<protein>
    <submittedName>
        <fullName evidence="1">Uncharacterized protein</fullName>
    </submittedName>
</protein>
<dbReference type="Proteomes" id="UP000198850">
    <property type="component" value="Unassembled WGS sequence"/>
</dbReference>
<reference evidence="1 2" key="1">
    <citation type="submission" date="2016-10" db="EMBL/GenBank/DDBJ databases">
        <authorList>
            <person name="de Groot N.N."/>
        </authorList>
    </citation>
    <scope>NUCLEOTIDE SEQUENCE [LARGE SCALE GENOMIC DNA]</scope>
    <source>
        <strain evidence="1 2">DSM 19033</strain>
    </source>
</reference>
<accession>A0A1H4E4M0</accession>
<proteinExistence type="predicted"/>
<evidence type="ECO:0000313" key="1">
    <source>
        <dbReference type="EMBL" id="SEA79953.1"/>
    </source>
</evidence>
<evidence type="ECO:0000313" key="2">
    <source>
        <dbReference type="Proteomes" id="UP000198850"/>
    </source>
</evidence>
<keyword evidence="2" id="KW-1185">Reference proteome</keyword>
<dbReference type="STRING" id="425514.SAMN05443550_105245"/>
<organism evidence="1 2">
    <name type="scientific">Pedobacter hartonius</name>
    <dbReference type="NCBI Taxonomy" id="425514"/>
    <lineage>
        <taxon>Bacteria</taxon>
        <taxon>Pseudomonadati</taxon>
        <taxon>Bacteroidota</taxon>
        <taxon>Sphingobacteriia</taxon>
        <taxon>Sphingobacteriales</taxon>
        <taxon>Sphingobacteriaceae</taxon>
        <taxon>Pedobacter</taxon>
    </lineage>
</organism>
<gene>
    <name evidence="1" type="ORF">SAMN05443550_105245</name>
</gene>
<dbReference type="EMBL" id="FNRA01000005">
    <property type="protein sequence ID" value="SEA79953.1"/>
    <property type="molecule type" value="Genomic_DNA"/>
</dbReference>
<sequence>MLATIHKMTFRLLRTYLFNGCDFWEIYTFKTITKTMPPAISYVYYKIWRILFNEIKNLLNTLKSCKMFDIIAYEPSLSLAS</sequence>